<evidence type="ECO:0000313" key="2">
    <source>
        <dbReference type="Proteomes" id="UP000887565"/>
    </source>
</evidence>
<evidence type="ECO:0000313" key="3">
    <source>
        <dbReference type="WBParaSite" id="nRc.2.0.1.t17228-RA"/>
    </source>
</evidence>
<name>A0A915ISQ0_ROMCU</name>
<organism evidence="2 3">
    <name type="scientific">Romanomermis culicivorax</name>
    <name type="common">Nematode worm</name>
    <dbReference type="NCBI Taxonomy" id="13658"/>
    <lineage>
        <taxon>Eukaryota</taxon>
        <taxon>Metazoa</taxon>
        <taxon>Ecdysozoa</taxon>
        <taxon>Nematoda</taxon>
        <taxon>Enoplea</taxon>
        <taxon>Dorylaimia</taxon>
        <taxon>Mermithida</taxon>
        <taxon>Mermithoidea</taxon>
        <taxon>Mermithidae</taxon>
        <taxon>Romanomermis</taxon>
    </lineage>
</organism>
<keyword evidence="2" id="KW-1185">Reference proteome</keyword>
<feature type="signal peptide" evidence="1">
    <location>
        <begin position="1"/>
        <end position="17"/>
    </location>
</feature>
<proteinExistence type="predicted"/>
<accession>A0A915ISQ0</accession>
<evidence type="ECO:0000256" key="1">
    <source>
        <dbReference type="SAM" id="SignalP"/>
    </source>
</evidence>
<dbReference type="Proteomes" id="UP000887565">
    <property type="component" value="Unplaced"/>
</dbReference>
<sequence length="110" mass="12828">MFLTYFIWTTVIVAAYAAAVDNHVKDFIKESVTVHNYRKKGHECRGYILINDLQLLLCNNTWNQSKDEELKIAAMVGAVNIITQQNMLRSRDRTLERRDIRAQDNRAQDN</sequence>
<feature type="chain" id="PRO_5037977576" evidence="1">
    <location>
        <begin position="18"/>
        <end position="110"/>
    </location>
</feature>
<protein>
    <submittedName>
        <fullName evidence="3">Secreted protein</fullName>
    </submittedName>
</protein>
<keyword evidence="1" id="KW-0732">Signal</keyword>
<dbReference type="WBParaSite" id="nRc.2.0.1.t17228-RA">
    <property type="protein sequence ID" value="nRc.2.0.1.t17228-RA"/>
    <property type="gene ID" value="nRc.2.0.1.g17228"/>
</dbReference>
<dbReference type="AlphaFoldDB" id="A0A915ISQ0"/>
<reference evidence="3" key="1">
    <citation type="submission" date="2022-11" db="UniProtKB">
        <authorList>
            <consortium name="WormBaseParasite"/>
        </authorList>
    </citation>
    <scope>IDENTIFICATION</scope>
</reference>